<dbReference type="Proteomes" id="UP001306592">
    <property type="component" value="Unassembled WGS sequence"/>
</dbReference>
<dbReference type="Pfam" id="PF02782">
    <property type="entry name" value="FGGY_C"/>
    <property type="match status" value="1"/>
</dbReference>
<dbReference type="InterPro" id="IPR018483">
    <property type="entry name" value="Carb_kinase_FGGY_CS"/>
</dbReference>
<dbReference type="GO" id="GO:0016301">
    <property type="term" value="F:kinase activity"/>
    <property type="evidence" value="ECO:0007669"/>
    <property type="project" value="UniProtKB-KW"/>
</dbReference>
<gene>
    <name evidence="7" type="ORF">V8N49_11695</name>
</gene>
<comment type="caution">
    <text evidence="7">The sequence shown here is derived from an EMBL/GenBank/DDBJ whole genome shotgun (WGS) entry which is preliminary data.</text>
</comment>
<feature type="domain" description="Carbohydrate kinase FGGY C-terminal" evidence="6">
    <location>
        <begin position="261"/>
        <end position="454"/>
    </location>
</feature>
<dbReference type="EC" id="2.7.1.-" evidence="7"/>
<organism evidence="7 8">
    <name type="scientific">Erwinia aphidicola</name>
    <dbReference type="NCBI Taxonomy" id="68334"/>
    <lineage>
        <taxon>Bacteria</taxon>
        <taxon>Pseudomonadati</taxon>
        <taxon>Pseudomonadota</taxon>
        <taxon>Gammaproteobacteria</taxon>
        <taxon>Enterobacterales</taxon>
        <taxon>Erwiniaceae</taxon>
        <taxon>Erwinia</taxon>
    </lineage>
</organism>
<dbReference type="PANTHER" id="PTHR43095:SF3">
    <property type="entry name" value="L-XYLULOSE_3-KETO-L-GULONATE KINASE"/>
    <property type="match status" value="1"/>
</dbReference>
<keyword evidence="2 4" id="KW-0808">Transferase</keyword>
<dbReference type="InterPro" id="IPR043129">
    <property type="entry name" value="ATPase_NBD"/>
</dbReference>
<evidence type="ECO:0000256" key="1">
    <source>
        <dbReference type="ARBA" id="ARBA00009156"/>
    </source>
</evidence>
<dbReference type="EMBL" id="JBANEI010000007">
    <property type="protein sequence ID" value="MEI2682317.1"/>
    <property type="molecule type" value="Genomic_DNA"/>
</dbReference>
<evidence type="ECO:0000313" key="7">
    <source>
        <dbReference type="EMBL" id="MEI2682317.1"/>
    </source>
</evidence>
<reference evidence="7 8" key="1">
    <citation type="submission" date="2024-02" db="EMBL/GenBank/DDBJ databases">
        <title>First report Erwinia aphidicola in onion in Chile.</title>
        <authorList>
            <person name="Valenzuela M."/>
            <person name="Pena M."/>
            <person name="Dutta B."/>
        </authorList>
    </citation>
    <scope>NUCLEOTIDE SEQUENCE [LARGE SCALE GENOMIC DNA]</scope>
    <source>
        <strain evidence="7 8">QCJ3A</strain>
    </source>
</reference>
<dbReference type="InterPro" id="IPR000577">
    <property type="entry name" value="Carb_kinase_FGGY"/>
</dbReference>
<dbReference type="InterPro" id="IPR018485">
    <property type="entry name" value="FGGY_C"/>
</dbReference>
<keyword evidence="8" id="KW-1185">Reference proteome</keyword>
<dbReference type="Pfam" id="PF00370">
    <property type="entry name" value="FGGY_N"/>
    <property type="match status" value="1"/>
</dbReference>
<evidence type="ECO:0000259" key="5">
    <source>
        <dbReference type="Pfam" id="PF00370"/>
    </source>
</evidence>
<accession>A0ABU8DFL4</accession>
<keyword evidence="3 4" id="KW-0418">Kinase</keyword>
<dbReference type="InterPro" id="IPR050406">
    <property type="entry name" value="FGGY_Carb_Kinase"/>
</dbReference>
<name>A0ABU8DFL4_ERWAP</name>
<dbReference type="InterPro" id="IPR018484">
    <property type="entry name" value="FGGY_N"/>
</dbReference>
<dbReference type="Gene3D" id="3.30.420.40">
    <property type="match status" value="2"/>
</dbReference>
<proteinExistence type="inferred from homology"/>
<evidence type="ECO:0000256" key="2">
    <source>
        <dbReference type="ARBA" id="ARBA00022679"/>
    </source>
</evidence>
<feature type="domain" description="Carbohydrate kinase FGGY N-terminal" evidence="5">
    <location>
        <begin position="6"/>
        <end position="251"/>
    </location>
</feature>
<dbReference type="PANTHER" id="PTHR43095">
    <property type="entry name" value="SUGAR KINASE"/>
    <property type="match status" value="1"/>
</dbReference>
<comment type="similarity">
    <text evidence="1 4">Belongs to the FGGY kinase family.</text>
</comment>
<evidence type="ECO:0000256" key="3">
    <source>
        <dbReference type="ARBA" id="ARBA00022777"/>
    </source>
</evidence>
<sequence>MNDEFVMGIDNGGTFTKAAIYDRRGKVIASAAQSTRMLTPQEHHTERDMDELWGANLAVIRQALEQSGIAASEIKGIAVTGHGNGLYLVDKSGNALRNGIISTDSRAKEYVERWQNSPEFISHVLPKTMQSVWAGQPVALLAWLQDHEPETLQKTHAIFMVKDLVRFWLTGEACVELTDISGTSLINVRERRYDDELLAWWGLTELRDRLPPIKLSTECCGTLSAEIARQTGLQAGTPVAGGVFDISASAIACGINSVDKLAIVTGTWSINEYVTDRPVIDKDLFMTSIYPIDGKWLITEASPTSASNLEWFINNFMEGEREKAASESSSVYDLCSALVSSTTPQESHLLFFPFVFGSNTIPDASAGFIGVSSFHKKAHFLRAIYEGVAFSHLYHTERLRHINPQLSRTIRIAGGVTNSAAWLQLFADIFQARLEIVDVKEHGTLGTAMTAAVMIGWFDDVFSASHAMVHVSRTVLPNPDNQQVYQDKYQLYKNLLSEMQSPWRRCSHFITD</sequence>
<dbReference type="PIRSF" id="PIRSF000538">
    <property type="entry name" value="GlpK"/>
    <property type="match status" value="1"/>
</dbReference>
<protein>
    <submittedName>
        <fullName evidence="7">FGGY-family carbohydrate kinase</fullName>
        <ecNumber evidence="7">2.7.1.-</ecNumber>
    </submittedName>
</protein>
<dbReference type="SUPFAM" id="SSF53067">
    <property type="entry name" value="Actin-like ATPase domain"/>
    <property type="match status" value="2"/>
</dbReference>
<evidence type="ECO:0000256" key="4">
    <source>
        <dbReference type="RuleBase" id="RU003733"/>
    </source>
</evidence>
<dbReference type="RefSeq" id="WP_336203176.1">
    <property type="nucleotide sequence ID" value="NZ_JBANEI010000007.1"/>
</dbReference>
<evidence type="ECO:0000259" key="6">
    <source>
        <dbReference type="Pfam" id="PF02782"/>
    </source>
</evidence>
<evidence type="ECO:0000313" key="8">
    <source>
        <dbReference type="Proteomes" id="UP001306592"/>
    </source>
</evidence>
<dbReference type="CDD" id="cd07802">
    <property type="entry name" value="ASKHA_NBD_FGGY_EcLyxK-like"/>
    <property type="match status" value="1"/>
</dbReference>
<dbReference type="PROSITE" id="PS00445">
    <property type="entry name" value="FGGY_KINASES_2"/>
    <property type="match status" value="1"/>
</dbReference>